<dbReference type="AlphaFoldDB" id="A0A175RTH3"/>
<dbReference type="RefSeq" id="WP_153003699.1">
    <property type="nucleotide sequence ID" value="NZ_LDQA01000019.1"/>
</dbReference>
<name>A0A175RTH3_9HYPH</name>
<keyword evidence="1" id="KW-0472">Membrane</keyword>
<comment type="caution">
    <text evidence="2">The sequence shown here is derived from an EMBL/GenBank/DDBJ whole genome shotgun (WGS) entry which is preliminary data.</text>
</comment>
<keyword evidence="3" id="KW-1185">Reference proteome</keyword>
<keyword evidence="1" id="KW-1133">Transmembrane helix</keyword>
<keyword evidence="1" id="KW-0812">Transmembrane</keyword>
<accession>A0A175RTH3</accession>
<feature type="transmembrane region" description="Helical" evidence="1">
    <location>
        <begin position="24"/>
        <end position="45"/>
    </location>
</feature>
<evidence type="ECO:0000256" key="1">
    <source>
        <dbReference type="SAM" id="Phobius"/>
    </source>
</evidence>
<dbReference type="PATRIC" id="fig|401562.4.peg.1257"/>
<evidence type="ECO:0000313" key="2">
    <source>
        <dbReference type="EMBL" id="KTR06284.1"/>
    </source>
</evidence>
<reference evidence="2 3" key="1">
    <citation type="journal article" date="2016" name="Front. Microbiol.">
        <title>Genomic Resource of Rice Seed Associated Bacteria.</title>
        <authorList>
            <person name="Midha S."/>
            <person name="Bansal K."/>
            <person name="Sharma S."/>
            <person name="Kumar N."/>
            <person name="Patil P.P."/>
            <person name="Chaudhry V."/>
            <person name="Patil P.B."/>
        </authorList>
    </citation>
    <scope>NUCLEOTIDE SEQUENCE [LARGE SCALE GENOMIC DNA]</scope>
    <source>
        <strain evidence="2 3">NS365</strain>
    </source>
</reference>
<proteinExistence type="predicted"/>
<protein>
    <submittedName>
        <fullName evidence="2">Uncharacterized protein</fullName>
    </submittedName>
</protein>
<dbReference type="Proteomes" id="UP000078529">
    <property type="component" value="Unassembled WGS sequence"/>
</dbReference>
<organism evidence="2 3">
    <name type="scientific">Aureimonas ureilytica</name>
    <dbReference type="NCBI Taxonomy" id="401562"/>
    <lineage>
        <taxon>Bacteria</taxon>
        <taxon>Pseudomonadati</taxon>
        <taxon>Pseudomonadota</taxon>
        <taxon>Alphaproteobacteria</taxon>
        <taxon>Hyphomicrobiales</taxon>
        <taxon>Aurantimonadaceae</taxon>
        <taxon>Aureimonas</taxon>
    </lineage>
</organism>
<feature type="transmembrane region" description="Helical" evidence="1">
    <location>
        <begin position="65"/>
        <end position="85"/>
    </location>
</feature>
<dbReference type="EMBL" id="LDQA01000019">
    <property type="protein sequence ID" value="KTR06284.1"/>
    <property type="molecule type" value="Genomic_DNA"/>
</dbReference>
<sequence length="208" mass="22914">MSDGSEPVSPEAGKPTRKVWRPRVPYANIASVVLCSGMAAAIIRFDLWPPDPLRFLRLAATSATYRPYGHGLGAGLAAYMGWKFLTMKRPDTTDRTKSAMVEAVEFLVGLAASAAVGFCVGWFAVTFWLPFTQHLLAGKQDVEYRFTLTGDRVGRPCRGVIGINTAFYDDELCGVRMTGSPETWEGRTLVVTGRQSAYGMMRTGYRRD</sequence>
<feature type="transmembrane region" description="Helical" evidence="1">
    <location>
        <begin position="106"/>
        <end position="129"/>
    </location>
</feature>
<evidence type="ECO:0000313" key="3">
    <source>
        <dbReference type="Proteomes" id="UP000078529"/>
    </source>
</evidence>
<gene>
    <name evidence="2" type="ORF">NS365_07615</name>
</gene>